<evidence type="ECO:0000259" key="1">
    <source>
        <dbReference type="Pfam" id="PF00501"/>
    </source>
</evidence>
<dbReference type="Gene3D" id="3.40.50.12780">
    <property type="entry name" value="N-terminal domain of ligase-like"/>
    <property type="match status" value="1"/>
</dbReference>
<dbReference type="GO" id="GO:0031177">
    <property type="term" value="F:phosphopantetheine binding"/>
    <property type="evidence" value="ECO:0007669"/>
    <property type="project" value="TreeGrafter"/>
</dbReference>
<dbReference type="InterPro" id="IPR025110">
    <property type="entry name" value="AMP-bd_C"/>
</dbReference>
<dbReference type="Proteomes" id="UP000198426">
    <property type="component" value="Unassembled WGS sequence"/>
</dbReference>
<organism evidence="3 4">
    <name type="scientific">Tropicimonas sediminicola</name>
    <dbReference type="NCBI Taxonomy" id="1031541"/>
    <lineage>
        <taxon>Bacteria</taxon>
        <taxon>Pseudomonadati</taxon>
        <taxon>Pseudomonadota</taxon>
        <taxon>Alphaproteobacteria</taxon>
        <taxon>Rhodobacterales</taxon>
        <taxon>Roseobacteraceae</taxon>
        <taxon>Tropicimonas</taxon>
    </lineage>
</organism>
<keyword evidence="4" id="KW-1185">Reference proteome</keyword>
<dbReference type="PANTHER" id="PTHR45527:SF1">
    <property type="entry name" value="FATTY ACID SYNTHASE"/>
    <property type="match status" value="1"/>
</dbReference>
<dbReference type="AlphaFoldDB" id="A0A239LBI9"/>
<accession>A0A239LBI9</accession>
<dbReference type="FunFam" id="3.40.50.980:FF:000001">
    <property type="entry name" value="Non-ribosomal peptide synthetase"/>
    <property type="match status" value="1"/>
</dbReference>
<dbReference type="Pfam" id="PF00501">
    <property type="entry name" value="AMP-binding"/>
    <property type="match status" value="1"/>
</dbReference>
<name>A0A239LBI9_9RHOB</name>
<dbReference type="Pfam" id="PF13193">
    <property type="entry name" value="AMP-binding_C"/>
    <property type="match status" value="1"/>
</dbReference>
<dbReference type="CDD" id="cd05930">
    <property type="entry name" value="A_NRPS"/>
    <property type="match status" value="1"/>
</dbReference>
<dbReference type="EMBL" id="FZOY01000009">
    <property type="protein sequence ID" value="SNT26999.1"/>
    <property type="molecule type" value="Genomic_DNA"/>
</dbReference>
<dbReference type="Gene3D" id="3.30.300.30">
    <property type="match status" value="1"/>
</dbReference>
<reference evidence="3 4" key="1">
    <citation type="submission" date="2017-06" db="EMBL/GenBank/DDBJ databases">
        <authorList>
            <person name="Kim H.J."/>
            <person name="Triplett B.A."/>
        </authorList>
    </citation>
    <scope>NUCLEOTIDE SEQUENCE [LARGE SCALE GENOMIC DNA]</scope>
    <source>
        <strain evidence="3 4">DSM 29339</strain>
    </source>
</reference>
<evidence type="ECO:0000259" key="2">
    <source>
        <dbReference type="Pfam" id="PF13193"/>
    </source>
</evidence>
<proteinExistence type="predicted"/>
<dbReference type="PROSITE" id="PS00455">
    <property type="entry name" value="AMP_BINDING"/>
    <property type="match status" value="1"/>
</dbReference>
<dbReference type="GO" id="GO:0044550">
    <property type="term" value="P:secondary metabolite biosynthetic process"/>
    <property type="evidence" value="ECO:0007669"/>
    <property type="project" value="TreeGrafter"/>
</dbReference>
<evidence type="ECO:0000313" key="3">
    <source>
        <dbReference type="EMBL" id="SNT26999.1"/>
    </source>
</evidence>
<dbReference type="SUPFAM" id="SSF56801">
    <property type="entry name" value="Acetyl-CoA synthetase-like"/>
    <property type="match status" value="1"/>
</dbReference>
<feature type="domain" description="AMP-binding enzyme C-terminal" evidence="2">
    <location>
        <begin position="439"/>
        <end position="514"/>
    </location>
</feature>
<protein>
    <submittedName>
        <fullName evidence="3">Amino acid adenylation domain-containing protein</fullName>
    </submittedName>
</protein>
<dbReference type="InterPro" id="IPR020845">
    <property type="entry name" value="AMP-binding_CS"/>
</dbReference>
<sequence length="537" mass="57729">MIQPTFPALLHTPLGLAADATPDKPAFRFDGASLTYSELADTSSRMARTLVEAGVRRGDRVALFLDRSFQATIALFGILRAGAAYVPIDPGASQQRVREILDLSGARCLVTTEAKRAALPGGFPASMSAVIGLSKPLEAEVDVISWEEALSSPDLGARAQVLSETDLAYIMFTSGSTGTPKGIMHTHASGMSYACMAANLYGLRADDRFSNACGLHFDMSTLDYFCSTLVGASTTIIPDPWLKLPASLAELIEAERLTVWYSVPLALLQLVEFGDLGSRDLSALRIVLYGGEVFVPKHLETLRRLLPDALIGNVYGPAETNQCTWFNVPEGWNADRGPVPIGAACPNADLLVIGEDDADVAPGETGELAVRAPTMMQGYWRQPELNRTAFLERAGAGGETQRYYRTGDIVIERPDGNLDFLGRRDRMVKSRGFRVELDEVERAIAGLPMVSEAAAFTVALREGVTVIRGAAILNPDETIGARDLAAAVARLLPHFARPDRIELLPEFPRTGSGKIDRRALAEQLSGEAQVSGVVGNA</sequence>
<dbReference type="PANTHER" id="PTHR45527">
    <property type="entry name" value="NONRIBOSOMAL PEPTIDE SYNTHETASE"/>
    <property type="match status" value="1"/>
</dbReference>
<gene>
    <name evidence="3" type="ORF">SAMN05421757_10955</name>
</gene>
<dbReference type="InterPro" id="IPR000873">
    <property type="entry name" value="AMP-dep_synth/lig_dom"/>
</dbReference>
<feature type="domain" description="AMP-dependent synthetase/ligase" evidence="1">
    <location>
        <begin position="18"/>
        <end position="380"/>
    </location>
</feature>
<dbReference type="InterPro" id="IPR042099">
    <property type="entry name" value="ANL_N_sf"/>
</dbReference>
<dbReference type="InterPro" id="IPR010071">
    <property type="entry name" value="AA_adenyl_dom"/>
</dbReference>
<dbReference type="GO" id="GO:0043041">
    <property type="term" value="P:amino acid activation for nonribosomal peptide biosynthetic process"/>
    <property type="evidence" value="ECO:0007669"/>
    <property type="project" value="TreeGrafter"/>
</dbReference>
<dbReference type="GO" id="GO:0005737">
    <property type="term" value="C:cytoplasm"/>
    <property type="evidence" value="ECO:0007669"/>
    <property type="project" value="TreeGrafter"/>
</dbReference>
<dbReference type="InterPro" id="IPR045851">
    <property type="entry name" value="AMP-bd_C_sf"/>
</dbReference>
<dbReference type="NCBIfam" id="TIGR01733">
    <property type="entry name" value="AA-adenyl-dom"/>
    <property type="match status" value="1"/>
</dbReference>
<evidence type="ECO:0000313" key="4">
    <source>
        <dbReference type="Proteomes" id="UP000198426"/>
    </source>
</evidence>